<dbReference type="InParanoid" id="C5KHF1"/>
<feature type="compositionally biased region" description="Low complexity" evidence="1">
    <location>
        <begin position="219"/>
        <end position="232"/>
    </location>
</feature>
<organism evidence="3">
    <name type="scientific">Perkinsus marinus (strain ATCC 50983 / TXsc)</name>
    <dbReference type="NCBI Taxonomy" id="423536"/>
    <lineage>
        <taxon>Eukaryota</taxon>
        <taxon>Sar</taxon>
        <taxon>Alveolata</taxon>
        <taxon>Perkinsozoa</taxon>
        <taxon>Perkinsea</taxon>
        <taxon>Perkinsida</taxon>
        <taxon>Perkinsidae</taxon>
        <taxon>Perkinsus</taxon>
    </lineage>
</organism>
<dbReference type="OrthoDB" id="10435123at2759"/>
<gene>
    <name evidence="2" type="ORF">Pmar_PMAR003476</name>
</gene>
<feature type="compositionally biased region" description="Low complexity" evidence="1">
    <location>
        <begin position="244"/>
        <end position="255"/>
    </location>
</feature>
<dbReference type="Proteomes" id="UP000007800">
    <property type="component" value="Unassembled WGS sequence"/>
</dbReference>
<reference evidence="2 3" key="1">
    <citation type="submission" date="2008-07" db="EMBL/GenBank/DDBJ databases">
        <authorList>
            <person name="El-Sayed N."/>
            <person name="Caler E."/>
            <person name="Inman J."/>
            <person name="Amedeo P."/>
            <person name="Hass B."/>
            <person name="Wortman J."/>
        </authorList>
    </citation>
    <scope>NUCLEOTIDE SEQUENCE [LARGE SCALE GENOMIC DNA]</scope>
    <source>
        <strain evidence="3">ATCC 50983 / TXsc</strain>
    </source>
</reference>
<feature type="region of interest" description="Disordered" evidence="1">
    <location>
        <begin position="164"/>
        <end position="270"/>
    </location>
</feature>
<dbReference type="EMBL" id="GG673069">
    <property type="protein sequence ID" value="EER16013.1"/>
    <property type="molecule type" value="Genomic_DNA"/>
</dbReference>
<evidence type="ECO:0000313" key="2">
    <source>
        <dbReference type="EMBL" id="EER16013.1"/>
    </source>
</evidence>
<evidence type="ECO:0000256" key="1">
    <source>
        <dbReference type="SAM" id="MobiDB-lite"/>
    </source>
</evidence>
<protein>
    <submittedName>
        <fullName evidence="2">Uncharacterized protein</fullName>
    </submittedName>
</protein>
<dbReference type="RefSeq" id="XP_002784217.1">
    <property type="nucleotide sequence ID" value="XM_002784171.1"/>
</dbReference>
<name>C5KHF1_PERM5</name>
<evidence type="ECO:0000313" key="3">
    <source>
        <dbReference type="Proteomes" id="UP000007800"/>
    </source>
</evidence>
<dbReference type="GeneID" id="9061001"/>
<proteinExistence type="predicted"/>
<sequence>MGCKTSSIPNDVDAYKSIYAFSTDKRPRGRKLFEMYHKKKHQRLGHRMESQETDPGDVEGGTCTFSSTEQIPIEVEYSRSWPSSSTSPVAVDIQAVVQDLRSAATKCWQGTLWGYCTVIRSCLSASIVAAACGSMGCGQSTLPRPAEGGALQKTPVVDEFFDSAYDTPKTRKPRPIAMGRPPPSPRVSSNNNVAKEWYGGGYVTPRRASQPRPRRRRMMSSSSFRGGSPRVSTSQLLGLKDPSPRSGTPSTTTSSHQVAPSPLPMYCSPRGRTPIRSLSGCCSPAVSSRTPRHGAPLRVRVESRNLGVGASHRVQAAPSAVFQAW</sequence>
<accession>C5KHF1</accession>
<dbReference type="AlphaFoldDB" id="C5KHF1"/>
<feature type="region of interest" description="Disordered" evidence="1">
    <location>
        <begin position="43"/>
        <end position="63"/>
    </location>
</feature>
<keyword evidence="3" id="KW-1185">Reference proteome</keyword>